<dbReference type="InterPro" id="IPR015422">
    <property type="entry name" value="PyrdxlP-dep_Trfase_small"/>
</dbReference>
<keyword evidence="6" id="KW-0045">Antibiotic biosynthesis</keyword>
<dbReference type="SMART" id="SM00825">
    <property type="entry name" value="PKS_KS"/>
    <property type="match status" value="1"/>
</dbReference>
<dbReference type="Proteomes" id="UP001057702">
    <property type="component" value="Unassembled WGS sequence"/>
</dbReference>
<dbReference type="Gene3D" id="1.10.1200.10">
    <property type="entry name" value="ACP-like"/>
    <property type="match status" value="1"/>
</dbReference>
<evidence type="ECO:0000256" key="6">
    <source>
        <dbReference type="ARBA" id="ARBA00023194"/>
    </source>
</evidence>
<dbReference type="InterPro" id="IPR016036">
    <property type="entry name" value="Malonyl_transacylase_ACP-bd"/>
</dbReference>
<dbReference type="InterPro" id="IPR016039">
    <property type="entry name" value="Thiolase-like"/>
</dbReference>
<dbReference type="Pfam" id="PF00550">
    <property type="entry name" value="PP-binding"/>
    <property type="match status" value="1"/>
</dbReference>
<dbReference type="Gene3D" id="3.40.366.10">
    <property type="entry name" value="Malonyl-Coenzyme A Acyl Carrier Protein, domain 2"/>
    <property type="match status" value="1"/>
</dbReference>
<dbReference type="InterPro" id="IPR015421">
    <property type="entry name" value="PyrdxlP-dep_Trfase_major"/>
</dbReference>
<keyword evidence="11" id="KW-1185">Reference proteome</keyword>
<dbReference type="EMBL" id="JANFNG010000003">
    <property type="protein sequence ID" value="MCQ4080371.1"/>
    <property type="molecule type" value="Genomic_DNA"/>
</dbReference>
<dbReference type="SUPFAM" id="SSF53901">
    <property type="entry name" value="Thiolase-like"/>
    <property type="match status" value="1"/>
</dbReference>
<dbReference type="SUPFAM" id="SSF52151">
    <property type="entry name" value="FabD/lysophospholipase-like"/>
    <property type="match status" value="1"/>
</dbReference>
<evidence type="ECO:0000256" key="1">
    <source>
        <dbReference type="ARBA" id="ARBA00001933"/>
    </source>
</evidence>
<accession>A0ABT1PRS8</accession>
<dbReference type="Pfam" id="PF16197">
    <property type="entry name" value="KAsynt_C_assoc"/>
    <property type="match status" value="1"/>
</dbReference>
<dbReference type="InterPro" id="IPR001917">
    <property type="entry name" value="Aminotrans_II_pyridoxalP_BS"/>
</dbReference>
<dbReference type="InterPro" id="IPR032821">
    <property type="entry name" value="PKS_assoc"/>
</dbReference>
<dbReference type="Gene3D" id="3.90.1150.10">
    <property type="entry name" value="Aspartate Aminotransferase, domain 1"/>
    <property type="match status" value="1"/>
</dbReference>
<dbReference type="Pfam" id="PF00155">
    <property type="entry name" value="Aminotran_1_2"/>
    <property type="match status" value="1"/>
</dbReference>
<dbReference type="InterPro" id="IPR001227">
    <property type="entry name" value="Ac_transferase_dom_sf"/>
</dbReference>
<keyword evidence="5" id="KW-0663">Pyridoxal phosphate</keyword>
<name>A0ABT1PRS8_9ACTN</name>
<keyword evidence="4" id="KW-0808">Transferase</keyword>
<dbReference type="SUPFAM" id="SSF47336">
    <property type="entry name" value="ACP-like"/>
    <property type="match status" value="1"/>
</dbReference>
<dbReference type="GO" id="GO:0008483">
    <property type="term" value="F:transaminase activity"/>
    <property type="evidence" value="ECO:0007669"/>
    <property type="project" value="UniProtKB-KW"/>
</dbReference>
<dbReference type="SMART" id="SM00827">
    <property type="entry name" value="PKS_AT"/>
    <property type="match status" value="1"/>
</dbReference>
<dbReference type="PROSITE" id="PS50075">
    <property type="entry name" value="CARRIER"/>
    <property type="match status" value="1"/>
</dbReference>
<dbReference type="InterPro" id="IPR020841">
    <property type="entry name" value="PKS_Beta-ketoAc_synthase_dom"/>
</dbReference>
<dbReference type="Gene3D" id="3.40.640.10">
    <property type="entry name" value="Type I PLP-dependent aspartate aminotransferase-like (Major domain)"/>
    <property type="match status" value="1"/>
</dbReference>
<dbReference type="InterPro" id="IPR014030">
    <property type="entry name" value="Ketoacyl_synth_N"/>
</dbReference>
<feature type="domain" description="Carrier" evidence="8">
    <location>
        <begin position="957"/>
        <end position="1035"/>
    </location>
</feature>
<dbReference type="InterPro" id="IPR009081">
    <property type="entry name" value="PP-bd_ACP"/>
</dbReference>
<dbReference type="Gene3D" id="3.30.70.3290">
    <property type="match status" value="1"/>
</dbReference>
<dbReference type="InterPro" id="IPR018201">
    <property type="entry name" value="Ketoacyl_synth_AS"/>
</dbReference>
<keyword evidence="10" id="KW-0032">Aminotransferase</keyword>
<evidence type="ECO:0000259" key="9">
    <source>
        <dbReference type="PROSITE" id="PS52004"/>
    </source>
</evidence>
<dbReference type="PROSITE" id="PS52004">
    <property type="entry name" value="KS3_2"/>
    <property type="match status" value="1"/>
</dbReference>
<dbReference type="InterPro" id="IPR050091">
    <property type="entry name" value="PKS_NRPS_Biosynth_Enz"/>
</dbReference>
<proteinExistence type="predicted"/>
<dbReference type="InterPro" id="IPR014031">
    <property type="entry name" value="Ketoacyl_synth_C"/>
</dbReference>
<dbReference type="Pfam" id="PF00698">
    <property type="entry name" value="Acyl_transf_1"/>
    <property type="match status" value="1"/>
</dbReference>
<dbReference type="Pfam" id="PF02801">
    <property type="entry name" value="Ketoacyl-synt_C"/>
    <property type="match status" value="1"/>
</dbReference>
<dbReference type="Gene3D" id="3.40.47.10">
    <property type="match status" value="1"/>
</dbReference>
<comment type="cofactor">
    <cofactor evidence="1">
        <name>pyridoxal 5'-phosphate</name>
        <dbReference type="ChEBI" id="CHEBI:597326"/>
    </cofactor>
</comment>
<reference evidence="10" key="1">
    <citation type="submission" date="2022-06" db="EMBL/GenBank/DDBJ databases">
        <title>Draft genome sequence of Streptomyces sp. RB6PN25 isolated from peat swamp forest in Thailand.</title>
        <authorList>
            <person name="Duangmal K."/>
            <person name="Klaysubun C."/>
        </authorList>
    </citation>
    <scope>NUCLEOTIDE SEQUENCE</scope>
    <source>
        <strain evidence="10">RB6PN25</strain>
    </source>
</reference>
<sequence>MGCRFPGARSVPAYWRMLRRATPQFRAVPPERWDHSLIHTPQDRRARAGTYTDRLATVDGADLFDARHYRMSPRRVQAMDPQHRLLLDASREALQDAGWERRAFDHDSTGVFFGLNVSEYLELLPDVLTAPAATMPGVLHNMAATNVSRFFDLHGPSFTVDAACSASLVALHQALAHLGSGECRVALVGGAYLALDPRTLLGFSKVGAVSPSGVCRPFDRDADGFVLGDGVGVVVLRSLEEALSDGDRVYAVIRGIGTSNDGTAEGPMTPSVEGQLMALRRAYADAGVAPLSIGFLEAHGTATAVGDSVELQALARLRSETMHGAPPHDTAGRACLSSAKALMGHSLGASGIASLIKTALVLHHRTIVPMPATTPADRGLLEAAGLRIPRSEEPWRRSGTQPLRASVSNFGFGGTNVHIIVEESPQPQAAVRTGKRGNSPAEAQLFLFSAGSLLQLEAYLVRFLETLQDSPAMPLPAIARTLAVRQLLPARLALVAGDHAELRNRVQQARSALAQGRVGPLGEGMHAAAEPLPAAERRTAFLFPGQGTQRPGMARDLYARFPAVRTCLEGLNAVAVDHEGGFSLLDAVYGPGGSTPAGRERLTRTDVCQPVVGAFSMAVSRFLRALGAEPDVCFGHSMGEFTAAAAAGALDDADCLRLLLARGAVMRRAESPGRGGMLAVRGGHDEITPLAENLDEVWAACWNHPKETVYSGTAPALAELARRCADAGLPVTALQVSNGFHSPLIDTVLDDLVADAASRHVTRPAGAFVSSVSGAVEDDPDVLRGLWGRHACAPVRFADASQAAYDAGARLFVQVCGGRGLLGAVRQSLADPGAARYVALTGDGPDEARTFLTALGELAVAGVELDATKLVPEGAALVTLEASPLVPSSHWYPRVASRVPPPPTVPALGAADNAAAVAHTRPQAQQQTASVPGPHGEHQVNGVSVQRPHLPRCHDHEQVRARVYTEVSAVSAFRTDQLTDDLLIVEHLGFDSLMVSELAERLRRAFPEAATQLKEGFLLQRPTIAQVVEATARLLGLGPAAHAGERRIVAPPAAAPLATVPAERRIEDFPELLDLEQRISASRHNPYFLLHEGMLRDTTVVGGRQLISFSGYNYLGLSGHPAVTSAVKEAVDRYGTSVSASRFLSGDRPLHRELEAELAALTGSEAALALVSGHATNVTVIGHLTGPGDLILHDALAHDSILQGCTLSGARRRSFPHNDMAALDRLLHSIRGQFRRVLIVVEGVYSMDGDIVDLPALTEVKERHGAIVMVDEAHSIGVLGSTGGGVGEHFGVERATVDLWSGTLSKSLAGCGGFVAGTRRVIEYLKYSVPGFVYSVGMTPANAAASLAAIRVMREEPERLKRLRVNSDLFLSLAREAGIDTGGSDGTPVIPAIVKDSEKAVRLAAALFDSGVSVNPILYPAVAEDLVRLRFFVTSEHTQRHIEHSVASLAEQWRLIRSKPIRTGAR</sequence>
<dbReference type="InterPro" id="IPR004839">
    <property type="entry name" value="Aminotransferase_I/II_large"/>
</dbReference>
<organism evidence="10 11">
    <name type="scientific">Streptomyces humicola</name>
    <dbReference type="NCBI Taxonomy" id="2953240"/>
    <lineage>
        <taxon>Bacteria</taxon>
        <taxon>Bacillati</taxon>
        <taxon>Actinomycetota</taxon>
        <taxon>Actinomycetes</taxon>
        <taxon>Kitasatosporales</taxon>
        <taxon>Streptomycetaceae</taxon>
        <taxon>Streptomyces</taxon>
    </lineage>
</organism>
<dbReference type="SUPFAM" id="SSF55048">
    <property type="entry name" value="Probable ACP-binding domain of malonyl-CoA ACP transacylase"/>
    <property type="match status" value="1"/>
</dbReference>
<evidence type="ECO:0000313" key="11">
    <source>
        <dbReference type="Proteomes" id="UP001057702"/>
    </source>
</evidence>
<evidence type="ECO:0000256" key="5">
    <source>
        <dbReference type="ARBA" id="ARBA00022898"/>
    </source>
</evidence>
<keyword evidence="2" id="KW-0596">Phosphopantetheine</keyword>
<comment type="caution">
    <text evidence="10">The sequence shown here is derived from an EMBL/GenBank/DDBJ whole genome shotgun (WGS) entry which is preliminary data.</text>
</comment>
<dbReference type="CDD" id="cd00833">
    <property type="entry name" value="PKS"/>
    <property type="match status" value="1"/>
</dbReference>
<evidence type="ECO:0000313" key="10">
    <source>
        <dbReference type="EMBL" id="MCQ4080371.1"/>
    </source>
</evidence>
<dbReference type="PROSITE" id="PS00606">
    <property type="entry name" value="KS3_1"/>
    <property type="match status" value="1"/>
</dbReference>
<evidence type="ECO:0000256" key="2">
    <source>
        <dbReference type="ARBA" id="ARBA00022450"/>
    </source>
</evidence>
<keyword evidence="7" id="KW-0012">Acyltransferase</keyword>
<evidence type="ECO:0000256" key="4">
    <source>
        <dbReference type="ARBA" id="ARBA00022679"/>
    </source>
</evidence>
<evidence type="ECO:0000256" key="3">
    <source>
        <dbReference type="ARBA" id="ARBA00022553"/>
    </source>
</evidence>
<dbReference type="InterPro" id="IPR036736">
    <property type="entry name" value="ACP-like_sf"/>
</dbReference>
<feature type="domain" description="Ketosynthase family 3 (KS3)" evidence="9">
    <location>
        <begin position="1"/>
        <end position="423"/>
    </location>
</feature>
<dbReference type="InterPro" id="IPR016035">
    <property type="entry name" value="Acyl_Trfase/lysoPLipase"/>
</dbReference>
<evidence type="ECO:0000259" key="8">
    <source>
        <dbReference type="PROSITE" id="PS50075"/>
    </source>
</evidence>
<dbReference type="InterPro" id="IPR014043">
    <property type="entry name" value="Acyl_transferase_dom"/>
</dbReference>
<dbReference type="PANTHER" id="PTHR43775">
    <property type="entry name" value="FATTY ACID SYNTHASE"/>
    <property type="match status" value="1"/>
</dbReference>
<evidence type="ECO:0000256" key="7">
    <source>
        <dbReference type="ARBA" id="ARBA00023315"/>
    </source>
</evidence>
<dbReference type="InterPro" id="IPR015424">
    <property type="entry name" value="PyrdxlP-dep_Trfase"/>
</dbReference>
<protein>
    <submittedName>
        <fullName evidence="10">Aminotransferase class I/II-fold pyridoxal phosphate-dependent enzyme</fullName>
    </submittedName>
</protein>
<dbReference type="PROSITE" id="PS00599">
    <property type="entry name" value="AA_TRANSFER_CLASS_2"/>
    <property type="match status" value="1"/>
</dbReference>
<dbReference type="SUPFAM" id="SSF53383">
    <property type="entry name" value="PLP-dependent transferases"/>
    <property type="match status" value="1"/>
</dbReference>
<dbReference type="CDD" id="cd06454">
    <property type="entry name" value="KBL_like"/>
    <property type="match status" value="1"/>
</dbReference>
<keyword evidence="3" id="KW-0597">Phosphoprotein</keyword>
<dbReference type="PANTHER" id="PTHR43775:SF37">
    <property type="entry name" value="SI:DKEY-61P9.11"/>
    <property type="match status" value="1"/>
</dbReference>
<dbReference type="Pfam" id="PF00109">
    <property type="entry name" value="ketoacyl-synt"/>
    <property type="match status" value="1"/>
</dbReference>
<gene>
    <name evidence="10" type="ORF">NGB36_07110</name>
</gene>